<dbReference type="EnsemblProtists" id="HpaT802785">
    <property type="protein sequence ID" value="HpaP802785"/>
    <property type="gene ID" value="HpaG802785"/>
</dbReference>
<sequence>MPLEANAHARLEAFRDNRHCATYMVATQRVNLFGRDQESCDHVLGNPSISRKHAAVIHDNEGGIYMVDLMSRHGTYRRSRVGREQKVADQGGIFLLLVDGDVIRFGQSVRVYILRGADSSGNSAPVKKSWGRKLRVPRVRISSVVSKKNFNKSKASSAATKLVNAVCYGTLKDEKVVTFISGVLELGDEDRKGVADTLVERLQAKYEFYASHVHRNAFIATMALLKQNLCVAELEENLDVFTHISQQRNDNIYRADARKFLQAIAAVRLDPINPQFDDIDSMEEDVCSACPVTANNRDGRERSISDEGKKLDSVSDGVQYSDRTESVGAIGELGMVPRKTMEGNVSCYQTSHHPSSNGQYEESELRSTVVEYSPPIRLVAGNETKQFTANSGNGSGFRLIEQQAPESDKPSGSAFGFIGVSDVVDNASPRSSSTGRPSSQSASGFVHEHPSASAEDFLVEYPSMDGRDLDDMWESANDESAGNVCPVEVGVDQCHSDFGVVAILKYVSDVCKQAIEGTLFLVDISIMPGLADMSVTLKWIVNSLLYRNGHVNFKEILVHALHQFAAQAQGHTAGVPMPLQHLHNDGKVHESGQNTMQQLQPNGRDSVPVKTHPASCVVSYAASRTASHATSQGDDDDVGDADEEAMSARDYLCKTPLIDAGKFEQVWATAIEIASLSSTLNELPEVDEVIELFRDNRMSCLASGCVDKLVKFFFYAEMTEIQCVFCLEISIGLDTGALEGTVKRLAIREHSEDEEEHIDSSFICFIEEVIQEL</sequence>
<dbReference type="GO" id="GO:0006886">
    <property type="term" value="P:intracellular protein transport"/>
    <property type="evidence" value="ECO:0007669"/>
    <property type="project" value="InterPro"/>
</dbReference>
<keyword evidence="4" id="KW-1185">Reference proteome</keyword>
<proteinExistence type="predicted"/>
<dbReference type="EMBL" id="JH598009">
    <property type="status" value="NOT_ANNOTATED_CDS"/>
    <property type="molecule type" value="Genomic_DNA"/>
</dbReference>
<dbReference type="InterPro" id="IPR050923">
    <property type="entry name" value="Cell_Proc_Reg/RNA_Proc"/>
</dbReference>
<reference evidence="3" key="2">
    <citation type="submission" date="2015-06" db="UniProtKB">
        <authorList>
            <consortium name="EnsemblProtists"/>
        </authorList>
    </citation>
    <scope>IDENTIFICATION</scope>
    <source>
        <strain evidence="3">Emoy2</strain>
    </source>
</reference>
<dbReference type="Pfam" id="PF09066">
    <property type="entry name" value="B2-adapt-app_C"/>
    <property type="match status" value="1"/>
</dbReference>
<name>M4B926_HYAAE</name>
<dbReference type="GO" id="GO:0030131">
    <property type="term" value="C:clathrin adaptor complex"/>
    <property type="evidence" value="ECO:0007669"/>
    <property type="project" value="InterPro"/>
</dbReference>
<dbReference type="AlphaFoldDB" id="M4B926"/>
<feature type="region of interest" description="Disordered" evidence="1">
    <location>
        <begin position="298"/>
        <end position="317"/>
    </location>
</feature>
<feature type="compositionally biased region" description="Low complexity" evidence="1">
    <location>
        <begin position="427"/>
        <end position="444"/>
    </location>
</feature>
<feature type="region of interest" description="Disordered" evidence="1">
    <location>
        <begin position="426"/>
        <end position="450"/>
    </location>
</feature>
<dbReference type="Gene3D" id="2.60.200.20">
    <property type="match status" value="1"/>
</dbReference>
<dbReference type="InParanoid" id="M4B926"/>
<feature type="compositionally biased region" description="Polar residues" evidence="1">
    <location>
        <begin position="346"/>
        <end position="360"/>
    </location>
</feature>
<dbReference type="VEuPathDB" id="FungiDB:HpaG802785"/>
<evidence type="ECO:0000313" key="4">
    <source>
        <dbReference type="Proteomes" id="UP000011713"/>
    </source>
</evidence>
<reference evidence="4" key="1">
    <citation type="journal article" date="2010" name="Science">
        <title>Signatures of adaptation to obligate biotrophy in the Hyaloperonospora arabidopsidis genome.</title>
        <authorList>
            <person name="Baxter L."/>
            <person name="Tripathy S."/>
            <person name="Ishaque N."/>
            <person name="Boot N."/>
            <person name="Cabral A."/>
            <person name="Kemen E."/>
            <person name="Thines M."/>
            <person name="Ah-Fong A."/>
            <person name="Anderson R."/>
            <person name="Badejoko W."/>
            <person name="Bittner-Eddy P."/>
            <person name="Boore J.L."/>
            <person name="Chibucos M.C."/>
            <person name="Coates M."/>
            <person name="Dehal P."/>
            <person name="Delehaunty K."/>
            <person name="Dong S."/>
            <person name="Downton P."/>
            <person name="Dumas B."/>
            <person name="Fabro G."/>
            <person name="Fronick C."/>
            <person name="Fuerstenberg S.I."/>
            <person name="Fulton L."/>
            <person name="Gaulin E."/>
            <person name="Govers F."/>
            <person name="Hughes L."/>
            <person name="Humphray S."/>
            <person name="Jiang R.H."/>
            <person name="Judelson H."/>
            <person name="Kamoun S."/>
            <person name="Kyung K."/>
            <person name="Meijer H."/>
            <person name="Minx P."/>
            <person name="Morris P."/>
            <person name="Nelson J."/>
            <person name="Phuntumart V."/>
            <person name="Qutob D."/>
            <person name="Rehmany A."/>
            <person name="Rougon-Cardoso A."/>
            <person name="Ryden P."/>
            <person name="Torto-Alalibo T."/>
            <person name="Studholme D."/>
            <person name="Wang Y."/>
            <person name="Win J."/>
            <person name="Wood J."/>
            <person name="Clifton S.W."/>
            <person name="Rogers J."/>
            <person name="Van den Ackerveken G."/>
            <person name="Jones J.D."/>
            <person name="McDowell J.M."/>
            <person name="Beynon J."/>
            <person name="Tyler B.M."/>
        </authorList>
    </citation>
    <scope>NUCLEOTIDE SEQUENCE [LARGE SCALE GENOMIC DNA]</scope>
    <source>
        <strain evidence="4">Emoy2</strain>
    </source>
</reference>
<feature type="domain" description="FHA" evidence="2">
    <location>
        <begin position="31"/>
        <end position="76"/>
    </location>
</feature>
<dbReference type="PANTHER" id="PTHR23308">
    <property type="entry name" value="NUCLEAR INHIBITOR OF PROTEIN PHOSPHATASE-1"/>
    <property type="match status" value="1"/>
</dbReference>
<dbReference type="InterPro" id="IPR000253">
    <property type="entry name" value="FHA_dom"/>
</dbReference>
<dbReference type="Pfam" id="PF00498">
    <property type="entry name" value="FHA"/>
    <property type="match status" value="1"/>
</dbReference>
<dbReference type="Gene3D" id="3.30.310.10">
    <property type="entry name" value="TATA-Binding Protein"/>
    <property type="match status" value="1"/>
</dbReference>
<dbReference type="eggNOG" id="KOG1881">
    <property type="taxonomic scope" value="Eukaryota"/>
</dbReference>
<dbReference type="Proteomes" id="UP000011713">
    <property type="component" value="Unassembled WGS sequence"/>
</dbReference>
<dbReference type="InterPro" id="IPR015151">
    <property type="entry name" value="B-adaptin_app_sub_C"/>
</dbReference>
<evidence type="ECO:0000313" key="3">
    <source>
        <dbReference type="EnsemblProtists" id="HpaP802785"/>
    </source>
</evidence>
<feature type="region of interest" description="Disordered" evidence="1">
    <location>
        <begin position="346"/>
        <end position="365"/>
    </location>
</feature>
<dbReference type="InterPro" id="IPR012295">
    <property type="entry name" value="TBP_dom_sf"/>
</dbReference>
<dbReference type="GO" id="GO:0016192">
    <property type="term" value="P:vesicle-mediated transport"/>
    <property type="evidence" value="ECO:0007669"/>
    <property type="project" value="InterPro"/>
</dbReference>
<dbReference type="HOGENOM" id="CLU_396639_0_0_1"/>
<evidence type="ECO:0000259" key="2">
    <source>
        <dbReference type="PROSITE" id="PS50006"/>
    </source>
</evidence>
<feature type="compositionally biased region" description="Basic and acidic residues" evidence="1">
    <location>
        <begin position="298"/>
        <end position="313"/>
    </location>
</feature>
<protein>
    <recommendedName>
        <fullName evidence="2">FHA domain-containing protein</fullName>
    </recommendedName>
</protein>
<organism evidence="3 4">
    <name type="scientific">Hyaloperonospora arabidopsidis (strain Emoy2)</name>
    <name type="common">Downy mildew agent</name>
    <name type="synonym">Peronospora arabidopsidis</name>
    <dbReference type="NCBI Taxonomy" id="559515"/>
    <lineage>
        <taxon>Eukaryota</taxon>
        <taxon>Sar</taxon>
        <taxon>Stramenopiles</taxon>
        <taxon>Oomycota</taxon>
        <taxon>Peronosporomycetes</taxon>
        <taxon>Peronosporales</taxon>
        <taxon>Peronosporaceae</taxon>
        <taxon>Hyaloperonospora</taxon>
    </lineage>
</organism>
<dbReference type="PROSITE" id="PS50006">
    <property type="entry name" value="FHA_DOMAIN"/>
    <property type="match status" value="1"/>
</dbReference>
<dbReference type="InterPro" id="IPR008984">
    <property type="entry name" value="SMAD_FHA_dom_sf"/>
</dbReference>
<accession>M4B926</accession>
<dbReference type="SUPFAM" id="SSF49879">
    <property type="entry name" value="SMAD/FHA domain"/>
    <property type="match status" value="1"/>
</dbReference>
<evidence type="ECO:0000256" key="1">
    <source>
        <dbReference type="SAM" id="MobiDB-lite"/>
    </source>
</evidence>
<dbReference type="SMART" id="SM00240">
    <property type="entry name" value="FHA"/>
    <property type="match status" value="1"/>
</dbReference>